<gene>
    <name evidence="1" type="ORF">L486_08039</name>
</gene>
<protein>
    <submittedName>
        <fullName evidence="1">Uncharacterized protein</fullName>
    </submittedName>
</protein>
<keyword evidence="2" id="KW-1185">Reference proteome</keyword>
<proteinExistence type="predicted"/>
<dbReference type="Proteomes" id="UP000092583">
    <property type="component" value="Unassembled WGS sequence"/>
</dbReference>
<dbReference type="Gene3D" id="6.10.110.10">
    <property type="match status" value="1"/>
</dbReference>
<reference evidence="2" key="2">
    <citation type="submission" date="2013-12" db="EMBL/GenBank/DDBJ databases">
        <title>Evolution of pathogenesis and genome organization in the Tremellales.</title>
        <authorList>
            <person name="Cuomo C."/>
            <person name="Litvintseva A."/>
            <person name="Heitman J."/>
            <person name="Chen Y."/>
            <person name="Sun S."/>
            <person name="Springer D."/>
            <person name="Dromer F."/>
            <person name="Young S."/>
            <person name="Zeng Q."/>
            <person name="Chapman S."/>
            <person name="Gujja S."/>
            <person name="Saif S."/>
            <person name="Birren B."/>
        </authorList>
    </citation>
    <scope>NUCLEOTIDE SEQUENCE [LARGE SCALE GENOMIC DNA]</scope>
    <source>
        <strain evidence="2">CBS 10435</strain>
    </source>
</reference>
<accession>A0A1B9IGN3</accession>
<dbReference type="AlphaFoldDB" id="A0A1B9IGN3"/>
<dbReference type="InterPro" id="IPR038213">
    <property type="entry name" value="IFI6/IFI27-like_sf"/>
</dbReference>
<sequence>MALTDIDQGTETKQKSWIKINDISNAIKQYIQDHPYQSAFHASNVVVFFAPGSVWGPVLGVLEFTDLGPAASSIASAVQAVIHPVVPRSMFAIFHAAQMGGYGMEIMNSVVRSGIEMITGGYWYSKYSRNGEADTRKGPSKQIKDDDKLQVESMLTKIPPNSRDKEDHLDIDIIFVYLSIPILFHCYNLKKEI</sequence>
<evidence type="ECO:0000313" key="1">
    <source>
        <dbReference type="EMBL" id="OCF54490.1"/>
    </source>
</evidence>
<dbReference type="STRING" id="1331196.A0A1B9IGN3"/>
<organism evidence="1 2">
    <name type="scientific">Kwoniella mangroviensis CBS 10435</name>
    <dbReference type="NCBI Taxonomy" id="1331196"/>
    <lineage>
        <taxon>Eukaryota</taxon>
        <taxon>Fungi</taxon>
        <taxon>Dikarya</taxon>
        <taxon>Basidiomycota</taxon>
        <taxon>Agaricomycotina</taxon>
        <taxon>Tremellomycetes</taxon>
        <taxon>Tremellales</taxon>
        <taxon>Cryptococcaceae</taxon>
        <taxon>Kwoniella</taxon>
    </lineage>
</organism>
<reference evidence="1 2" key="1">
    <citation type="submission" date="2013-07" db="EMBL/GenBank/DDBJ databases">
        <title>The Genome Sequence of Kwoniella mangroviensis CBS10435.</title>
        <authorList>
            <consortium name="The Broad Institute Genome Sequencing Platform"/>
            <person name="Cuomo C."/>
            <person name="Litvintseva A."/>
            <person name="Chen Y."/>
            <person name="Heitman J."/>
            <person name="Sun S."/>
            <person name="Springer D."/>
            <person name="Dromer F."/>
            <person name="Young S.K."/>
            <person name="Zeng Q."/>
            <person name="Gargeya S."/>
            <person name="Fitzgerald M."/>
            <person name="Abouelleil A."/>
            <person name="Alvarado L."/>
            <person name="Berlin A.M."/>
            <person name="Chapman S.B."/>
            <person name="Dewar J."/>
            <person name="Goldberg J."/>
            <person name="Griggs A."/>
            <person name="Gujja S."/>
            <person name="Hansen M."/>
            <person name="Howarth C."/>
            <person name="Imamovic A."/>
            <person name="Larimer J."/>
            <person name="McCowan C."/>
            <person name="Murphy C."/>
            <person name="Pearson M."/>
            <person name="Priest M."/>
            <person name="Roberts A."/>
            <person name="Saif S."/>
            <person name="Shea T."/>
            <person name="Sykes S."/>
            <person name="Wortman J."/>
            <person name="Nusbaum C."/>
            <person name="Birren B."/>
        </authorList>
    </citation>
    <scope>NUCLEOTIDE SEQUENCE [LARGE SCALE GENOMIC DNA]</scope>
    <source>
        <strain evidence="1 2">CBS 10435</strain>
    </source>
</reference>
<dbReference type="EMBL" id="KI669470">
    <property type="protein sequence ID" value="OCF54490.1"/>
    <property type="molecule type" value="Genomic_DNA"/>
</dbReference>
<evidence type="ECO:0000313" key="2">
    <source>
        <dbReference type="Proteomes" id="UP000092583"/>
    </source>
</evidence>
<name>A0A1B9IGN3_9TREE</name>
<dbReference type="OrthoDB" id="2565142at2759"/>